<dbReference type="GO" id="GO:0007165">
    <property type="term" value="P:signal transduction"/>
    <property type="evidence" value="ECO:0007669"/>
    <property type="project" value="TreeGrafter"/>
</dbReference>
<dbReference type="InterPro" id="IPR036034">
    <property type="entry name" value="PDZ_sf"/>
</dbReference>
<keyword evidence="4" id="KW-1185">Reference proteome</keyword>
<dbReference type="EMBL" id="SUKA01000001">
    <property type="protein sequence ID" value="TJY68571.1"/>
    <property type="molecule type" value="Genomic_DNA"/>
</dbReference>
<name>A0A4U0H9P9_9SPHI</name>
<dbReference type="GO" id="GO:0030288">
    <property type="term" value="C:outer membrane-bounded periplasmic space"/>
    <property type="evidence" value="ECO:0007669"/>
    <property type="project" value="TreeGrafter"/>
</dbReference>
<dbReference type="PANTHER" id="PTHR32060">
    <property type="entry name" value="TAIL-SPECIFIC PROTEASE"/>
    <property type="match status" value="1"/>
</dbReference>
<dbReference type="GO" id="GO:0004175">
    <property type="term" value="F:endopeptidase activity"/>
    <property type="evidence" value="ECO:0007669"/>
    <property type="project" value="TreeGrafter"/>
</dbReference>
<dbReference type="Gene3D" id="3.30.750.170">
    <property type="match status" value="1"/>
</dbReference>
<dbReference type="InterPro" id="IPR005151">
    <property type="entry name" value="Tail-specific_protease"/>
</dbReference>
<dbReference type="Proteomes" id="UP000309872">
    <property type="component" value="Unassembled WGS sequence"/>
</dbReference>
<protein>
    <submittedName>
        <fullName evidence="3">Peptidase S41</fullName>
    </submittedName>
</protein>
<gene>
    <name evidence="3" type="ORF">FAZ19_04770</name>
</gene>
<dbReference type="SUPFAM" id="SSF50156">
    <property type="entry name" value="PDZ domain-like"/>
    <property type="match status" value="1"/>
</dbReference>
<evidence type="ECO:0000313" key="4">
    <source>
        <dbReference type="Proteomes" id="UP000309872"/>
    </source>
</evidence>
<evidence type="ECO:0000313" key="3">
    <source>
        <dbReference type="EMBL" id="TJY68571.1"/>
    </source>
</evidence>
<dbReference type="InterPro" id="IPR001478">
    <property type="entry name" value="PDZ"/>
</dbReference>
<sequence length="515" mass="57701">MKKIATQILILAFLGTMLSCKKDSPPTLDDDGIDKSTTYLSNENENKLRDSVWYYYKVLSLWEEYIPPRDINKIDEENYLRNNFTQYFERSENVLSYLMGLTKVDPSTGEPIDRYSFIDRQGVVSGELEGGVATDFGMYVFYLQTASSGNNADLYVRMVDADSPADKAGIKRGDRIASINDHSDIDYESQKAQDFAFINTALSSSSMRLDLIKPDGSAEIVSINSTEYPFNPVVIDKVITQNGKKIGYLAFSSFISLVIENTEIPSTMHGIFEAVFQKFESQGIDELIVDLRYNGGGIVNTAEYLANKIVPASGNGKLMSTYKINRYLEADPDIKKEFEDVYFAKSNALNLARVYFLVTSSSASASELLINSLKPYMNVQVIGTYAWKEDGTRISENTYGKPVGFFELNLLNKSLALYAASFQTFNAANEGDYFSGLVPTAHVSEFDNFYDFGDERESMLAIALGHINTGTYTSLSRSASINVRNKRIRKGIMHLNDRNSVQGMFKFGNKDLKIK</sequence>
<proteinExistence type="predicted"/>
<dbReference type="AlphaFoldDB" id="A0A4U0H9P9"/>
<feature type="domain" description="Tail specific protease" evidence="2">
    <location>
        <begin position="204"/>
        <end position="444"/>
    </location>
</feature>
<dbReference type="Gene3D" id="3.90.226.10">
    <property type="entry name" value="2-enoyl-CoA Hydratase, Chain A, domain 1"/>
    <property type="match status" value="1"/>
</dbReference>
<dbReference type="SMART" id="SM00228">
    <property type="entry name" value="PDZ"/>
    <property type="match status" value="1"/>
</dbReference>
<evidence type="ECO:0000259" key="1">
    <source>
        <dbReference type="SMART" id="SM00228"/>
    </source>
</evidence>
<dbReference type="GO" id="GO:0006508">
    <property type="term" value="P:proteolysis"/>
    <property type="evidence" value="ECO:0007669"/>
    <property type="project" value="InterPro"/>
</dbReference>
<dbReference type="PROSITE" id="PS51257">
    <property type="entry name" value="PROKAR_LIPOPROTEIN"/>
    <property type="match status" value="1"/>
</dbReference>
<dbReference type="OrthoDB" id="7168509at2"/>
<dbReference type="PANTHER" id="PTHR32060:SF30">
    <property type="entry name" value="CARBOXY-TERMINAL PROCESSING PROTEASE CTPA"/>
    <property type="match status" value="1"/>
</dbReference>
<dbReference type="SUPFAM" id="SSF52096">
    <property type="entry name" value="ClpP/crotonase"/>
    <property type="match status" value="1"/>
</dbReference>
<organism evidence="3 4">
    <name type="scientific">Sphingobacterium alkalisoli</name>
    <dbReference type="NCBI Taxonomy" id="1874115"/>
    <lineage>
        <taxon>Bacteria</taxon>
        <taxon>Pseudomonadati</taxon>
        <taxon>Bacteroidota</taxon>
        <taxon>Sphingobacteriia</taxon>
        <taxon>Sphingobacteriales</taxon>
        <taxon>Sphingobacteriaceae</taxon>
        <taxon>Sphingobacterium</taxon>
    </lineage>
</organism>
<dbReference type="InterPro" id="IPR029045">
    <property type="entry name" value="ClpP/crotonase-like_dom_sf"/>
</dbReference>
<dbReference type="InterPro" id="IPR041489">
    <property type="entry name" value="PDZ_6"/>
</dbReference>
<dbReference type="Gene3D" id="2.30.42.10">
    <property type="match status" value="1"/>
</dbReference>
<feature type="domain" description="PDZ" evidence="1">
    <location>
        <begin position="137"/>
        <end position="215"/>
    </location>
</feature>
<dbReference type="Pfam" id="PF17820">
    <property type="entry name" value="PDZ_6"/>
    <property type="match status" value="1"/>
</dbReference>
<accession>A0A4U0H9P9</accession>
<evidence type="ECO:0000259" key="2">
    <source>
        <dbReference type="SMART" id="SM00245"/>
    </source>
</evidence>
<dbReference type="SMART" id="SM00245">
    <property type="entry name" value="TSPc"/>
    <property type="match status" value="1"/>
</dbReference>
<dbReference type="CDD" id="cd07561">
    <property type="entry name" value="Peptidase_S41_CPP_like"/>
    <property type="match status" value="1"/>
</dbReference>
<dbReference type="RefSeq" id="WP_136819448.1">
    <property type="nucleotide sequence ID" value="NZ_BMJX01000001.1"/>
</dbReference>
<reference evidence="3 4" key="1">
    <citation type="submission" date="2019-04" db="EMBL/GenBank/DDBJ databases">
        <title>Sphingobacterium olei sp. nov., isolated from oil-contaminated soil.</title>
        <authorList>
            <person name="Liu B."/>
        </authorList>
    </citation>
    <scope>NUCLEOTIDE SEQUENCE [LARGE SCALE GENOMIC DNA]</scope>
    <source>
        <strain evidence="3 4">Y3L14</strain>
    </source>
</reference>
<dbReference type="Pfam" id="PF03572">
    <property type="entry name" value="Peptidase_S41"/>
    <property type="match status" value="1"/>
</dbReference>
<comment type="caution">
    <text evidence="3">The sequence shown here is derived from an EMBL/GenBank/DDBJ whole genome shotgun (WGS) entry which is preliminary data.</text>
</comment>
<dbReference type="GO" id="GO:0008236">
    <property type="term" value="F:serine-type peptidase activity"/>
    <property type="evidence" value="ECO:0007669"/>
    <property type="project" value="InterPro"/>
</dbReference>